<evidence type="ECO:0000259" key="14">
    <source>
        <dbReference type="PROSITE" id="PS50862"/>
    </source>
</evidence>
<sequence length="560" mass="64044">MKRCLRSHSRILCRGHNINKLFHIKAKSLNSEPKNQNLAPQQGITTKNSNQLVNSNHPVDYRELGLQQELFFLSKFSPGSPIFLPNGARIFNKLVEFLRTQYEYYEFQEVISPIMYKSSLWKTSGHWENYANDMYAVVQRDSPETRNGEQENQNEDYGLKPMNCPGHCLIFASKARSYRDLPLRYADFSPLHRNEVTGALSGLTRVRCFHQDDGHIFCRPSQIKEEIRKSLEFINLTYRVLGLEPYRLVLSTRPRKKYIGSVEEWEYAEAALVESLKESGSSWTINEGDGAFYGPKIDIIHKDTVGRDHQTATIQLDFQLPQRFKLHYQAPAPEIEQSGQTCNDQNLLSIEGPVTPILIHRAVLGSVERIMALLIEKYNGLWPFWLNPCQIAIITVNDSPAVLEYARQAKNIIQGFQVSDSKLAERHIRRGSESGGININVKIFDKATSVNHKIASAKRQRYGIIVLVGPKDIESQTLSVDFSGIPSRNQYTDEILKSIPLKAKCHVHGRNIKWEELECSLENIKPCIQDIKGMPRERAQVALPAEWLRSVVHELLNVYS</sequence>
<keyword evidence="4 15" id="KW-0436">Ligase</keyword>
<dbReference type="PANTHER" id="PTHR11451:SF50">
    <property type="entry name" value="THREONINE--TRNA LIGASE, MITOCHONDRIAL"/>
    <property type="match status" value="1"/>
</dbReference>
<evidence type="ECO:0000313" key="15">
    <source>
        <dbReference type="EMBL" id="RKF62506.1"/>
    </source>
</evidence>
<dbReference type="GO" id="GO:0005524">
    <property type="term" value="F:ATP binding"/>
    <property type="evidence" value="ECO:0007669"/>
    <property type="project" value="UniProtKB-KW"/>
</dbReference>
<dbReference type="PROSITE" id="PS50862">
    <property type="entry name" value="AA_TRNA_LIGASE_II"/>
    <property type="match status" value="1"/>
</dbReference>
<evidence type="ECO:0000256" key="7">
    <source>
        <dbReference type="ARBA" id="ARBA00022917"/>
    </source>
</evidence>
<dbReference type="InterPro" id="IPR045864">
    <property type="entry name" value="aa-tRNA-synth_II/BPL/LPL"/>
</dbReference>
<evidence type="ECO:0000256" key="12">
    <source>
        <dbReference type="ARBA" id="ARBA00049515"/>
    </source>
</evidence>
<dbReference type="NCBIfam" id="TIGR00418">
    <property type="entry name" value="thrS"/>
    <property type="match status" value="1"/>
</dbReference>
<dbReference type="Gene3D" id="3.40.50.800">
    <property type="entry name" value="Anticodon-binding domain"/>
    <property type="match status" value="1"/>
</dbReference>
<dbReference type="Pfam" id="PF00587">
    <property type="entry name" value="tRNA-synt_2b"/>
    <property type="match status" value="1"/>
</dbReference>
<dbReference type="GO" id="GO:0006435">
    <property type="term" value="P:threonyl-tRNA aminoacylation"/>
    <property type="evidence" value="ECO:0007669"/>
    <property type="project" value="InterPro"/>
</dbReference>
<proteinExistence type="inferred from homology"/>
<dbReference type="EC" id="6.1.1.3" evidence="3"/>
<evidence type="ECO:0000256" key="13">
    <source>
        <dbReference type="SAM" id="MobiDB-lite"/>
    </source>
</evidence>
<name>A0A420HYJ8_9PEZI</name>
<dbReference type="InterPro" id="IPR033728">
    <property type="entry name" value="ThrRS_core"/>
</dbReference>
<dbReference type="Proteomes" id="UP000286134">
    <property type="component" value="Unassembled WGS sequence"/>
</dbReference>
<evidence type="ECO:0000256" key="11">
    <source>
        <dbReference type="ARBA" id="ARBA00031900"/>
    </source>
</evidence>
<keyword evidence="5" id="KW-0547">Nucleotide-binding</keyword>
<feature type="region of interest" description="Disordered" evidence="13">
    <location>
        <begin position="33"/>
        <end position="52"/>
    </location>
</feature>
<dbReference type="PRINTS" id="PR01047">
    <property type="entry name" value="TRNASYNTHTHR"/>
</dbReference>
<dbReference type="STRING" id="212602.A0A420HYJ8"/>
<dbReference type="EMBL" id="MCFK01003310">
    <property type="protein sequence ID" value="RKF62506.1"/>
    <property type="molecule type" value="Genomic_DNA"/>
</dbReference>
<evidence type="ECO:0000313" key="16">
    <source>
        <dbReference type="Proteomes" id="UP000286134"/>
    </source>
</evidence>
<keyword evidence="7" id="KW-0648">Protein biosynthesis</keyword>
<evidence type="ECO:0000256" key="2">
    <source>
        <dbReference type="ARBA" id="ARBA00008226"/>
    </source>
</evidence>
<organism evidence="15 16">
    <name type="scientific">Erysiphe neolycopersici</name>
    <dbReference type="NCBI Taxonomy" id="212602"/>
    <lineage>
        <taxon>Eukaryota</taxon>
        <taxon>Fungi</taxon>
        <taxon>Dikarya</taxon>
        <taxon>Ascomycota</taxon>
        <taxon>Pezizomycotina</taxon>
        <taxon>Leotiomycetes</taxon>
        <taxon>Erysiphales</taxon>
        <taxon>Erysiphaceae</taxon>
        <taxon>Erysiphe</taxon>
    </lineage>
</organism>
<dbReference type="InterPro" id="IPR036621">
    <property type="entry name" value="Anticodon-bd_dom_sf"/>
</dbReference>
<dbReference type="CDD" id="cd00771">
    <property type="entry name" value="ThrRS_core"/>
    <property type="match status" value="1"/>
</dbReference>
<dbReference type="SUPFAM" id="SSF52954">
    <property type="entry name" value="Class II aaRS ABD-related"/>
    <property type="match status" value="1"/>
</dbReference>
<keyword evidence="16" id="KW-1185">Reference proteome</keyword>
<comment type="catalytic activity">
    <reaction evidence="12">
        <text>tRNA(Thr) + L-threonine + ATP = L-threonyl-tRNA(Thr) + AMP + diphosphate + H(+)</text>
        <dbReference type="Rhea" id="RHEA:24624"/>
        <dbReference type="Rhea" id="RHEA-COMP:9670"/>
        <dbReference type="Rhea" id="RHEA-COMP:9704"/>
        <dbReference type="ChEBI" id="CHEBI:15378"/>
        <dbReference type="ChEBI" id="CHEBI:30616"/>
        <dbReference type="ChEBI" id="CHEBI:33019"/>
        <dbReference type="ChEBI" id="CHEBI:57926"/>
        <dbReference type="ChEBI" id="CHEBI:78442"/>
        <dbReference type="ChEBI" id="CHEBI:78534"/>
        <dbReference type="ChEBI" id="CHEBI:456215"/>
        <dbReference type="EC" id="6.1.1.3"/>
    </reaction>
</comment>
<keyword evidence="10" id="KW-0030">Aminoacyl-tRNA synthetase</keyword>
<dbReference type="InterPro" id="IPR006195">
    <property type="entry name" value="aa-tRNA-synth_II"/>
</dbReference>
<comment type="similarity">
    <text evidence="2">Belongs to the class-II aminoacyl-tRNA synthetase family.</text>
</comment>
<evidence type="ECO:0000256" key="1">
    <source>
        <dbReference type="ARBA" id="ARBA00004305"/>
    </source>
</evidence>
<dbReference type="InterPro" id="IPR004154">
    <property type="entry name" value="Anticodon-bd"/>
</dbReference>
<keyword evidence="6" id="KW-0067">ATP-binding</keyword>
<dbReference type="AlphaFoldDB" id="A0A420HYJ8"/>
<evidence type="ECO:0000256" key="10">
    <source>
        <dbReference type="ARBA" id="ARBA00023146"/>
    </source>
</evidence>
<dbReference type="GO" id="GO:0004829">
    <property type="term" value="F:threonine-tRNA ligase activity"/>
    <property type="evidence" value="ECO:0007669"/>
    <property type="project" value="UniProtKB-EC"/>
</dbReference>
<accession>A0A420HYJ8</accession>
<dbReference type="Gene3D" id="3.30.930.10">
    <property type="entry name" value="Bira Bifunctional Protein, Domain 2"/>
    <property type="match status" value="1"/>
</dbReference>
<dbReference type="PANTHER" id="PTHR11451">
    <property type="entry name" value="THREONINE-TRNA LIGASE"/>
    <property type="match status" value="1"/>
</dbReference>
<dbReference type="FunFam" id="3.30.930.10:FF:000039">
    <property type="entry name" value="Threonyl-tRNA synthetase, mitochondrial"/>
    <property type="match status" value="1"/>
</dbReference>
<dbReference type="InterPro" id="IPR002320">
    <property type="entry name" value="Thr-tRNA-ligase_IIa"/>
</dbReference>
<dbReference type="InterPro" id="IPR002314">
    <property type="entry name" value="aa-tRNA-synt_IIb"/>
</dbReference>
<reference evidence="15 16" key="1">
    <citation type="journal article" date="2018" name="BMC Genomics">
        <title>Comparative genome analyses reveal sequence features reflecting distinct modes of host-adaptation between dicot and monocot powdery mildew.</title>
        <authorList>
            <person name="Wu Y."/>
            <person name="Ma X."/>
            <person name="Pan Z."/>
            <person name="Kale S.D."/>
            <person name="Song Y."/>
            <person name="King H."/>
            <person name="Zhang Q."/>
            <person name="Presley C."/>
            <person name="Deng X."/>
            <person name="Wei C.I."/>
            <person name="Xiao S."/>
        </authorList>
    </citation>
    <scope>NUCLEOTIDE SEQUENCE [LARGE SCALE GENOMIC DNA]</scope>
    <source>
        <strain evidence="15">UMSG2</strain>
    </source>
</reference>
<dbReference type="OrthoDB" id="5423599at2759"/>
<evidence type="ECO:0000256" key="6">
    <source>
        <dbReference type="ARBA" id="ARBA00022840"/>
    </source>
</evidence>
<keyword evidence="8" id="KW-0809">Transit peptide</keyword>
<protein>
    <recommendedName>
        <fullName evidence="3">threonine--tRNA ligase</fullName>
        <ecNumber evidence="3">6.1.1.3</ecNumber>
    </recommendedName>
    <alternativeName>
        <fullName evidence="11">Threonyl-tRNA synthetase</fullName>
    </alternativeName>
</protein>
<evidence type="ECO:0000256" key="5">
    <source>
        <dbReference type="ARBA" id="ARBA00022741"/>
    </source>
</evidence>
<dbReference type="GO" id="GO:0005759">
    <property type="term" value="C:mitochondrial matrix"/>
    <property type="evidence" value="ECO:0007669"/>
    <property type="project" value="UniProtKB-SubCell"/>
</dbReference>
<dbReference type="Pfam" id="PF03129">
    <property type="entry name" value="HGTP_anticodon"/>
    <property type="match status" value="1"/>
</dbReference>
<comment type="subcellular location">
    <subcellularLocation>
        <location evidence="1">Mitochondrion matrix</location>
    </subcellularLocation>
</comment>
<evidence type="ECO:0000256" key="9">
    <source>
        <dbReference type="ARBA" id="ARBA00023128"/>
    </source>
</evidence>
<evidence type="ECO:0000256" key="4">
    <source>
        <dbReference type="ARBA" id="ARBA00022598"/>
    </source>
</evidence>
<dbReference type="SUPFAM" id="SSF55681">
    <property type="entry name" value="Class II aaRS and biotin synthetases"/>
    <property type="match status" value="1"/>
</dbReference>
<evidence type="ECO:0000256" key="8">
    <source>
        <dbReference type="ARBA" id="ARBA00022946"/>
    </source>
</evidence>
<gene>
    <name evidence="15" type="ORF">OnM2_033038</name>
</gene>
<keyword evidence="9" id="KW-0496">Mitochondrion</keyword>
<comment type="caution">
    <text evidence="15">The sequence shown here is derived from an EMBL/GenBank/DDBJ whole genome shotgun (WGS) entry which is preliminary data.</text>
</comment>
<evidence type="ECO:0000256" key="3">
    <source>
        <dbReference type="ARBA" id="ARBA00013163"/>
    </source>
</evidence>
<feature type="domain" description="Aminoacyl-transfer RNA synthetases class-II family profile" evidence="14">
    <location>
        <begin position="85"/>
        <end position="383"/>
    </location>
</feature>